<gene>
    <name evidence="1" type="ORF">SD70_32320</name>
</gene>
<accession>A0ABR5A1W5</accession>
<name>A0ABR5A1W5_9BACL</name>
<comment type="caution">
    <text evidence="1">The sequence shown here is derived from an EMBL/GenBank/DDBJ whole genome shotgun (WGS) entry which is preliminary data.</text>
</comment>
<proteinExistence type="predicted"/>
<reference evidence="1 2" key="1">
    <citation type="submission" date="2014-12" db="EMBL/GenBank/DDBJ databases">
        <title>Draft genome sequence of Paenibacillus kamchatkensis strain B-2647.</title>
        <authorList>
            <person name="Karlyshev A.V."/>
            <person name="Kudryashova E.B."/>
        </authorList>
    </citation>
    <scope>NUCLEOTIDE SEQUENCE [LARGE SCALE GENOMIC DNA]</scope>
    <source>
        <strain evidence="1 2">VKM B-2647</strain>
    </source>
</reference>
<evidence type="ECO:0000313" key="1">
    <source>
        <dbReference type="EMBL" id="KIL34986.1"/>
    </source>
</evidence>
<evidence type="ECO:0008006" key="3">
    <source>
        <dbReference type="Google" id="ProtNLM"/>
    </source>
</evidence>
<dbReference type="RefSeq" id="WP_041052808.1">
    <property type="nucleotide sequence ID" value="NZ_JXAK01000130.1"/>
</dbReference>
<evidence type="ECO:0000313" key="2">
    <source>
        <dbReference type="Proteomes" id="UP000031967"/>
    </source>
</evidence>
<dbReference type="Proteomes" id="UP000031967">
    <property type="component" value="Unassembled WGS sequence"/>
</dbReference>
<keyword evidence="2" id="KW-1185">Reference proteome</keyword>
<sequence length="112" mass="12356">MKKKKFYVTVGSGSIVDNKTDESFEFEIEATDEQIDRLQELFEDTAAAETAAGTRGLLLPTRSEDHNEGYDSHLGGVYRMLYELGTPETKAHIEKMNVLNGPIAPAAPLVPQ</sequence>
<dbReference type="EMBL" id="JXAK01000130">
    <property type="protein sequence ID" value="KIL34986.1"/>
    <property type="molecule type" value="Genomic_DNA"/>
</dbReference>
<protein>
    <recommendedName>
        <fullName evidence="3">Hydrolase</fullName>
    </recommendedName>
</protein>
<organism evidence="1 2">
    <name type="scientific">Gordoniibacillus kamchatkensis</name>
    <dbReference type="NCBI Taxonomy" id="1590651"/>
    <lineage>
        <taxon>Bacteria</taxon>
        <taxon>Bacillati</taxon>
        <taxon>Bacillota</taxon>
        <taxon>Bacilli</taxon>
        <taxon>Bacillales</taxon>
        <taxon>Paenibacillaceae</taxon>
        <taxon>Gordoniibacillus</taxon>
    </lineage>
</organism>